<keyword evidence="1" id="KW-0732">Signal</keyword>
<reference evidence="2" key="1">
    <citation type="submission" date="2021-04" db="EMBL/GenBank/DDBJ databases">
        <title>Sinoanaerobacter chloroacetimidivorans sp. nov., an obligate anaerobic bacterium isolated from anaerobic sludge.</title>
        <authorList>
            <person name="Bao Y."/>
        </authorList>
    </citation>
    <scope>NUCLEOTIDE SEQUENCE</scope>
    <source>
        <strain evidence="2">BAD-6</strain>
    </source>
</reference>
<evidence type="ECO:0000313" key="2">
    <source>
        <dbReference type="EMBL" id="MBR0597672.1"/>
    </source>
</evidence>
<comment type="caution">
    <text evidence="2">The sequence shown here is derived from an EMBL/GenBank/DDBJ whole genome shotgun (WGS) entry which is preliminary data.</text>
</comment>
<evidence type="ECO:0000256" key="1">
    <source>
        <dbReference type="SAM" id="SignalP"/>
    </source>
</evidence>
<sequence>MKKSLMIFTILLCLHFGFLCTFAAAGDPFRGLPSDVSLHVSNLDQTGNLIYVGIDFAVFQDEDKDGVFTVKEGKVKRFLTNHTTITVDLGSSDEYKKGVMYKLAMRTLYTPGGPEGNGVGEIIIADYSNGREGWVLIPNSEFIPTYFADSNGDSIIRHTEKWEENRQKYNASKVAAGLDSMVRPYGVFWSGEKFMIDIQTTEEVPAIRVSINDSSYSTTIKASAVTTSGAIYRGKLWNKDMLNKWGNYIPKELTFAVDALDDSNTVLETFETTILVDNRDLYYRIKKAF</sequence>
<protein>
    <submittedName>
        <fullName evidence="2">Uncharacterized protein</fullName>
    </submittedName>
</protein>
<dbReference type="AlphaFoldDB" id="A0A8J7VYX1"/>
<dbReference type="EMBL" id="JAGSND010000003">
    <property type="protein sequence ID" value="MBR0597672.1"/>
    <property type="molecule type" value="Genomic_DNA"/>
</dbReference>
<name>A0A8J7VYX1_9FIRM</name>
<dbReference type="Proteomes" id="UP000675664">
    <property type="component" value="Unassembled WGS sequence"/>
</dbReference>
<keyword evidence="3" id="KW-1185">Reference proteome</keyword>
<reference evidence="2" key="2">
    <citation type="submission" date="2021-04" db="EMBL/GenBank/DDBJ databases">
        <authorList>
            <person name="Liu J."/>
        </authorList>
    </citation>
    <scope>NUCLEOTIDE SEQUENCE</scope>
    <source>
        <strain evidence="2">BAD-6</strain>
    </source>
</reference>
<organism evidence="2 3">
    <name type="scientific">Sinanaerobacter chloroacetimidivorans</name>
    <dbReference type="NCBI Taxonomy" id="2818044"/>
    <lineage>
        <taxon>Bacteria</taxon>
        <taxon>Bacillati</taxon>
        <taxon>Bacillota</taxon>
        <taxon>Clostridia</taxon>
        <taxon>Peptostreptococcales</taxon>
        <taxon>Anaerovoracaceae</taxon>
        <taxon>Sinanaerobacter</taxon>
    </lineage>
</organism>
<feature type="chain" id="PRO_5038982995" evidence="1">
    <location>
        <begin position="26"/>
        <end position="289"/>
    </location>
</feature>
<proteinExistence type="predicted"/>
<evidence type="ECO:0000313" key="3">
    <source>
        <dbReference type="Proteomes" id="UP000675664"/>
    </source>
</evidence>
<feature type="signal peptide" evidence="1">
    <location>
        <begin position="1"/>
        <end position="25"/>
    </location>
</feature>
<gene>
    <name evidence="2" type="ORF">KCX82_07305</name>
</gene>
<accession>A0A8J7VYX1</accession>